<dbReference type="InterPro" id="IPR032808">
    <property type="entry name" value="DoxX"/>
</dbReference>
<organism evidence="6 7">
    <name type="scientific">Jeotgalibacillus marinus</name>
    <dbReference type="NCBI Taxonomy" id="86667"/>
    <lineage>
        <taxon>Bacteria</taxon>
        <taxon>Bacillati</taxon>
        <taxon>Bacillota</taxon>
        <taxon>Bacilli</taxon>
        <taxon>Bacillales</taxon>
        <taxon>Caryophanaceae</taxon>
        <taxon>Jeotgalibacillus</taxon>
    </lineage>
</organism>
<evidence type="ECO:0000256" key="5">
    <source>
        <dbReference type="SAM" id="Phobius"/>
    </source>
</evidence>
<feature type="transmembrane region" description="Helical" evidence="5">
    <location>
        <begin position="6"/>
        <end position="26"/>
    </location>
</feature>
<comment type="caution">
    <text evidence="6">The sequence shown here is derived from an EMBL/GenBank/DDBJ whole genome shotgun (WGS) entry which is preliminary data.</text>
</comment>
<evidence type="ECO:0000313" key="7">
    <source>
        <dbReference type="Proteomes" id="UP001556040"/>
    </source>
</evidence>
<proteinExistence type="predicted"/>
<feature type="transmembrane region" description="Helical" evidence="5">
    <location>
        <begin position="95"/>
        <end position="114"/>
    </location>
</feature>
<gene>
    <name evidence="6" type="ORF">AB1471_04280</name>
</gene>
<feature type="transmembrane region" description="Helical" evidence="5">
    <location>
        <begin position="65"/>
        <end position="83"/>
    </location>
</feature>
<evidence type="ECO:0000313" key="6">
    <source>
        <dbReference type="EMBL" id="MEW9501019.1"/>
    </source>
</evidence>
<evidence type="ECO:0000256" key="1">
    <source>
        <dbReference type="ARBA" id="ARBA00004141"/>
    </source>
</evidence>
<keyword evidence="3 5" id="KW-1133">Transmembrane helix</keyword>
<evidence type="ECO:0000256" key="2">
    <source>
        <dbReference type="ARBA" id="ARBA00022692"/>
    </source>
</evidence>
<protein>
    <submittedName>
        <fullName evidence="6">DoxX family protein</fullName>
    </submittedName>
</protein>
<feature type="transmembrane region" description="Helical" evidence="5">
    <location>
        <begin position="38"/>
        <end position="59"/>
    </location>
</feature>
<dbReference type="RefSeq" id="WP_367778359.1">
    <property type="nucleotide sequence ID" value="NZ_JBFMIA010000002.1"/>
</dbReference>
<comment type="subcellular location">
    <subcellularLocation>
        <location evidence="1">Membrane</location>
        <topology evidence="1">Multi-pass membrane protein</topology>
    </subcellularLocation>
</comment>
<keyword evidence="7" id="KW-1185">Reference proteome</keyword>
<dbReference type="EMBL" id="JBFMIA010000002">
    <property type="protein sequence ID" value="MEW9501019.1"/>
    <property type="molecule type" value="Genomic_DNA"/>
</dbReference>
<evidence type="ECO:0000256" key="3">
    <source>
        <dbReference type="ARBA" id="ARBA00022989"/>
    </source>
</evidence>
<evidence type="ECO:0000256" key="4">
    <source>
        <dbReference type="ARBA" id="ARBA00023136"/>
    </source>
</evidence>
<keyword evidence="4 5" id="KW-0472">Membrane</keyword>
<dbReference type="Proteomes" id="UP001556040">
    <property type="component" value="Unassembled WGS sequence"/>
</dbReference>
<dbReference type="Pfam" id="PF13564">
    <property type="entry name" value="DoxX_2"/>
    <property type="match status" value="1"/>
</dbReference>
<sequence length="118" mass="12990">MNVLSIVIQSILGLGFLMFGLMKFGAKQMVDEFNRFRLPQWFRVVTGLVEIIGAAFIIAGIWNTTFAVIGGLLISFTMVGAILTHLRVKDPVSKAMMPIILLILGLIVVVLNWSSLLV</sequence>
<reference evidence="6 7" key="1">
    <citation type="journal article" date="1979" name="Int. J. Syst. Evol. Microbiol.">
        <title>Bacillus globisporus subsp. marinus subsp. nov.</title>
        <authorList>
            <person name="Liu H."/>
        </authorList>
    </citation>
    <scope>NUCLEOTIDE SEQUENCE [LARGE SCALE GENOMIC DNA]</scope>
    <source>
        <strain evidence="6 7">DSM 1297</strain>
    </source>
</reference>
<keyword evidence="2 5" id="KW-0812">Transmembrane</keyword>
<accession>A0ABV3Q250</accession>
<name>A0ABV3Q250_9BACL</name>